<evidence type="ECO:0000259" key="4">
    <source>
        <dbReference type="SMART" id="SM00965"/>
    </source>
</evidence>
<dbReference type="SMART" id="SM00965">
    <property type="entry name" value="STN"/>
    <property type="match status" value="1"/>
</dbReference>
<dbReference type="Gene3D" id="3.55.50.30">
    <property type="match status" value="1"/>
</dbReference>
<evidence type="ECO:0000313" key="6">
    <source>
        <dbReference type="Proteomes" id="UP000582981"/>
    </source>
</evidence>
<evidence type="ECO:0000256" key="1">
    <source>
        <dbReference type="ARBA" id="ARBA00022448"/>
    </source>
</evidence>
<keyword evidence="3" id="KW-0998">Cell outer membrane</keyword>
<comment type="caution">
    <text evidence="5">The sequence shown here is derived from an EMBL/GenBank/DDBJ whole genome shotgun (WGS) entry which is preliminary data.</text>
</comment>
<gene>
    <name evidence="5" type="ORF">HX829_09210</name>
</gene>
<dbReference type="SUPFAM" id="SSF74653">
    <property type="entry name" value="TolA/TonB C-terminal domain"/>
    <property type="match status" value="1"/>
</dbReference>
<evidence type="ECO:0000256" key="2">
    <source>
        <dbReference type="ARBA" id="ARBA00023136"/>
    </source>
</evidence>
<keyword evidence="2" id="KW-0472">Membrane</keyword>
<evidence type="ECO:0000313" key="5">
    <source>
        <dbReference type="EMBL" id="NWB46672.1"/>
    </source>
</evidence>
<sequence length="214" mass="22675">MGGVFPCLAAEPVQLDPEARLDLDIAAQELAGALDTFSRLTGMAVLVDRDLTRARRSFAVHGHYRASEALSLLLTGTGLMARYARADAFTLQVAQVSERPAGKGGESPAAKAMASSYAQAIQVAIEQALCTLPLTRPGTYRAVLQVWIGRAGDVQYSRLVSSTGDVQRDGALVARLSGVRVRRPAPTSLHQPITLLITPNSAGSSMECTEREGA</sequence>
<dbReference type="Proteomes" id="UP000582981">
    <property type="component" value="Unassembled WGS sequence"/>
</dbReference>
<protein>
    <submittedName>
        <fullName evidence="5">TonB-dependent outer membrane receptor</fullName>
    </submittedName>
</protein>
<dbReference type="AlphaFoldDB" id="A0A7Y7WC94"/>
<proteinExistence type="predicted"/>
<reference evidence="5 6" key="1">
    <citation type="submission" date="2020-04" db="EMBL/GenBank/DDBJ databases">
        <title>Molecular characterization of pseudomonads from Agaricus bisporus reveal novel blotch 2 pathogens in Western Europe.</title>
        <authorList>
            <person name="Taparia T."/>
            <person name="Krijger M."/>
            <person name="Haynes E."/>
            <person name="Elpinstone J.G."/>
            <person name="Noble R."/>
            <person name="Van Der Wolf J."/>
        </authorList>
    </citation>
    <scope>NUCLEOTIDE SEQUENCE [LARGE SCALE GENOMIC DNA]</scope>
    <source>
        <strain evidence="5 6">F1001</strain>
    </source>
</reference>
<organism evidence="5 6">
    <name type="scientific">Pseudomonas gingeri</name>
    <dbReference type="NCBI Taxonomy" id="117681"/>
    <lineage>
        <taxon>Bacteria</taxon>
        <taxon>Pseudomonadati</taxon>
        <taxon>Pseudomonadota</taxon>
        <taxon>Gammaproteobacteria</taxon>
        <taxon>Pseudomonadales</taxon>
        <taxon>Pseudomonadaceae</taxon>
        <taxon>Pseudomonas</taxon>
    </lineage>
</organism>
<keyword evidence="5" id="KW-0675">Receptor</keyword>
<evidence type="ECO:0000256" key="3">
    <source>
        <dbReference type="ARBA" id="ARBA00023237"/>
    </source>
</evidence>
<keyword evidence="1" id="KW-0813">Transport</keyword>
<dbReference type="GO" id="GO:0019867">
    <property type="term" value="C:outer membrane"/>
    <property type="evidence" value="ECO:0007669"/>
    <property type="project" value="InterPro"/>
</dbReference>
<accession>A0A7Y7WC94</accession>
<name>A0A7Y7WC94_9PSED</name>
<dbReference type="EMBL" id="JACAPU010000012">
    <property type="protein sequence ID" value="NWB46672.1"/>
    <property type="molecule type" value="Genomic_DNA"/>
</dbReference>
<feature type="domain" description="Secretin/TonB short N-terminal" evidence="4">
    <location>
        <begin position="43"/>
        <end position="94"/>
    </location>
</feature>
<dbReference type="InterPro" id="IPR011662">
    <property type="entry name" value="Secretin/TonB_short_N"/>
</dbReference>